<proteinExistence type="predicted"/>
<dbReference type="EMBL" id="OZ020107">
    <property type="protein sequence ID" value="CAK9259511.1"/>
    <property type="molecule type" value="Genomic_DNA"/>
</dbReference>
<feature type="region of interest" description="Disordered" evidence="1">
    <location>
        <begin position="1"/>
        <end position="27"/>
    </location>
</feature>
<dbReference type="Proteomes" id="UP001497444">
    <property type="component" value="Chromosome 12"/>
</dbReference>
<name>A0ABP0W0I1_9BRYO</name>
<evidence type="ECO:0000313" key="2">
    <source>
        <dbReference type="EMBL" id="CAK9259511.1"/>
    </source>
</evidence>
<gene>
    <name evidence="2" type="ORF">CSSPJE1EN1_LOCUS4989</name>
</gene>
<evidence type="ECO:0000313" key="3">
    <source>
        <dbReference type="Proteomes" id="UP001497444"/>
    </source>
</evidence>
<evidence type="ECO:0000256" key="1">
    <source>
        <dbReference type="SAM" id="MobiDB-lite"/>
    </source>
</evidence>
<accession>A0ABP0W0I1</accession>
<sequence length="87" mass="9946">MSARDPWGMTGRTWRKSPDMTKTMPPKGSFLFIRSRKKDLRSSAIGIFRYEWAVRPPESRSAAMPEEATANAISPHERTAFKIKFSV</sequence>
<reference evidence="2" key="1">
    <citation type="submission" date="2024-02" db="EMBL/GenBank/DDBJ databases">
        <authorList>
            <consortium name="ELIXIR-Norway"/>
            <consortium name="Elixir Norway"/>
        </authorList>
    </citation>
    <scope>NUCLEOTIDE SEQUENCE</scope>
</reference>
<keyword evidence="3" id="KW-1185">Reference proteome</keyword>
<protein>
    <submittedName>
        <fullName evidence="2">Uncharacterized protein</fullName>
    </submittedName>
</protein>
<organism evidence="2 3">
    <name type="scientific">Sphagnum jensenii</name>
    <dbReference type="NCBI Taxonomy" id="128206"/>
    <lineage>
        <taxon>Eukaryota</taxon>
        <taxon>Viridiplantae</taxon>
        <taxon>Streptophyta</taxon>
        <taxon>Embryophyta</taxon>
        <taxon>Bryophyta</taxon>
        <taxon>Sphagnophytina</taxon>
        <taxon>Sphagnopsida</taxon>
        <taxon>Sphagnales</taxon>
        <taxon>Sphagnaceae</taxon>
        <taxon>Sphagnum</taxon>
    </lineage>
</organism>